<dbReference type="GO" id="GO:0005886">
    <property type="term" value="C:plasma membrane"/>
    <property type="evidence" value="ECO:0007669"/>
    <property type="project" value="UniProtKB-SubCell"/>
</dbReference>
<evidence type="ECO:0000256" key="3">
    <source>
        <dbReference type="ARBA" id="ARBA00022481"/>
    </source>
</evidence>
<keyword evidence="2" id="KW-1003">Cell membrane</keyword>
<feature type="compositionally biased region" description="Basic residues" evidence="10">
    <location>
        <begin position="292"/>
        <end position="307"/>
    </location>
</feature>
<gene>
    <name evidence="11" type="ORF">B4U80_09507</name>
</gene>
<comment type="similarity">
    <text evidence="9">Belongs to the small GTPase superfamily. RasD family.</text>
</comment>
<accession>A0A443SEA7</accession>
<dbReference type="PROSITE" id="PS51421">
    <property type="entry name" value="RAS"/>
    <property type="match status" value="1"/>
</dbReference>
<dbReference type="SUPFAM" id="SSF52540">
    <property type="entry name" value="P-loop containing nucleoside triphosphate hydrolases"/>
    <property type="match status" value="1"/>
</dbReference>
<dbReference type="FunFam" id="3.40.50.300:FF:000475">
    <property type="entry name" value="GTP-binding protein Rhes"/>
    <property type="match status" value="1"/>
</dbReference>
<keyword evidence="6" id="KW-0472">Membrane</keyword>
<feature type="region of interest" description="Disordered" evidence="10">
    <location>
        <begin position="288"/>
        <end position="307"/>
    </location>
</feature>
<reference evidence="11 12" key="1">
    <citation type="journal article" date="2018" name="Gigascience">
        <title>Genomes of trombidid mites reveal novel predicted allergens and laterally-transferred genes associated with secondary metabolism.</title>
        <authorList>
            <person name="Dong X."/>
            <person name="Chaisiri K."/>
            <person name="Xia D."/>
            <person name="Armstrong S.D."/>
            <person name="Fang Y."/>
            <person name="Donnelly M.J."/>
            <person name="Kadowaki T."/>
            <person name="McGarry J.W."/>
            <person name="Darby A.C."/>
            <person name="Makepeace B.L."/>
        </authorList>
    </citation>
    <scope>NUCLEOTIDE SEQUENCE [LARGE SCALE GENOMIC DNA]</scope>
    <source>
        <strain evidence="11">UoL-UT</strain>
    </source>
</reference>
<keyword evidence="7" id="KW-0449">Lipoprotein</keyword>
<dbReference type="InterPro" id="IPR052236">
    <property type="entry name" value="Small_GTPase_RasD"/>
</dbReference>
<keyword evidence="4" id="KW-0547">Nucleotide-binding</keyword>
<dbReference type="AlphaFoldDB" id="A0A443SEA7"/>
<keyword evidence="12" id="KW-1185">Reference proteome</keyword>
<evidence type="ECO:0000256" key="8">
    <source>
        <dbReference type="ARBA" id="ARBA00023289"/>
    </source>
</evidence>
<evidence type="ECO:0000256" key="5">
    <source>
        <dbReference type="ARBA" id="ARBA00023134"/>
    </source>
</evidence>
<dbReference type="PANTHER" id="PTHR46149:SF7">
    <property type="entry name" value="GTP-BINDING PROTEIN DI-RAS2"/>
    <property type="match status" value="1"/>
</dbReference>
<dbReference type="STRING" id="299467.A0A443SEA7"/>
<dbReference type="SMART" id="SM00174">
    <property type="entry name" value="RHO"/>
    <property type="match status" value="1"/>
</dbReference>
<dbReference type="SMART" id="SM00175">
    <property type="entry name" value="RAB"/>
    <property type="match status" value="1"/>
</dbReference>
<evidence type="ECO:0000256" key="10">
    <source>
        <dbReference type="SAM" id="MobiDB-lite"/>
    </source>
</evidence>
<dbReference type="EMBL" id="NCKV01003327">
    <property type="protein sequence ID" value="RWS25849.1"/>
    <property type="molecule type" value="Genomic_DNA"/>
</dbReference>
<feature type="region of interest" description="Disordered" evidence="10">
    <location>
        <begin position="250"/>
        <end position="272"/>
    </location>
</feature>
<comment type="caution">
    <text evidence="11">The sequence shown here is derived from an EMBL/GenBank/DDBJ whole genome shotgun (WGS) entry which is preliminary data.</text>
</comment>
<keyword evidence="8" id="KW-0636">Prenylation</keyword>
<keyword evidence="3" id="KW-0488">Methylation</keyword>
<keyword evidence="5" id="KW-0342">GTP-binding</keyword>
<protein>
    <submittedName>
        <fullName evidence="11">GTP-binding protein Di-Ras2-like protein</fullName>
    </submittedName>
</protein>
<feature type="compositionally biased region" description="Low complexity" evidence="10">
    <location>
        <begin position="250"/>
        <end position="262"/>
    </location>
</feature>
<proteinExistence type="inferred from homology"/>
<dbReference type="Proteomes" id="UP000288716">
    <property type="component" value="Unassembled WGS sequence"/>
</dbReference>
<evidence type="ECO:0000313" key="12">
    <source>
        <dbReference type="Proteomes" id="UP000288716"/>
    </source>
</evidence>
<evidence type="ECO:0000256" key="7">
    <source>
        <dbReference type="ARBA" id="ARBA00023288"/>
    </source>
</evidence>
<evidence type="ECO:0000256" key="9">
    <source>
        <dbReference type="ARBA" id="ARBA00038061"/>
    </source>
</evidence>
<dbReference type="InterPro" id="IPR027417">
    <property type="entry name" value="P-loop_NTPase"/>
</dbReference>
<dbReference type="NCBIfam" id="TIGR00231">
    <property type="entry name" value="small_GTP"/>
    <property type="match status" value="1"/>
</dbReference>
<dbReference type="PROSITE" id="PS51419">
    <property type="entry name" value="RAB"/>
    <property type="match status" value="1"/>
</dbReference>
<sequence>MSSKEDQFKSLGNKKFDLFAKLSNPQNRQLVKLQSSGSCSSPPQRRHSRISFLPRVASEVVTDHQQKVGKDRYRLVVMGSAKVGKTAIIKQFIYETFPEEHNPTVEELHKSEYDVKDFGTIAVEILDTSGSFSFPAMNRLAIASGDAFILVYAVNDKDSFDEVKRLKDLISQVKATDSDSSHTPVVIAGNKCDLEEQRLINREMTEFECIDWEVGFVECSAKCNENITSIFQQLLLQAHLKGTLKGAVNPSAVQASSNSNASREGRSNQRRRSSLPINDLFHHHMSLSGFRHSSRSPSRKRNSCALS</sequence>
<dbReference type="PANTHER" id="PTHR46149">
    <property type="entry name" value="MIP08469P"/>
    <property type="match status" value="1"/>
</dbReference>
<dbReference type="OrthoDB" id="265044at2759"/>
<evidence type="ECO:0000256" key="4">
    <source>
        <dbReference type="ARBA" id="ARBA00022741"/>
    </source>
</evidence>
<evidence type="ECO:0000256" key="2">
    <source>
        <dbReference type="ARBA" id="ARBA00022475"/>
    </source>
</evidence>
<dbReference type="GO" id="GO:0005525">
    <property type="term" value="F:GTP binding"/>
    <property type="evidence" value="ECO:0007669"/>
    <property type="project" value="UniProtKB-KW"/>
</dbReference>
<comment type="subcellular location">
    <subcellularLocation>
        <location evidence="1">Cell membrane</location>
        <topology evidence="1">Lipid-anchor</topology>
    </subcellularLocation>
</comment>
<dbReference type="InterPro" id="IPR005225">
    <property type="entry name" value="Small_GTP-bd"/>
</dbReference>
<evidence type="ECO:0000256" key="6">
    <source>
        <dbReference type="ARBA" id="ARBA00023136"/>
    </source>
</evidence>
<dbReference type="InterPro" id="IPR001806">
    <property type="entry name" value="Small_GTPase"/>
</dbReference>
<dbReference type="Gene3D" id="3.40.50.300">
    <property type="entry name" value="P-loop containing nucleotide triphosphate hydrolases"/>
    <property type="match status" value="1"/>
</dbReference>
<name>A0A443SEA7_9ACAR</name>
<organism evidence="11 12">
    <name type="scientific">Leptotrombidium deliense</name>
    <dbReference type="NCBI Taxonomy" id="299467"/>
    <lineage>
        <taxon>Eukaryota</taxon>
        <taxon>Metazoa</taxon>
        <taxon>Ecdysozoa</taxon>
        <taxon>Arthropoda</taxon>
        <taxon>Chelicerata</taxon>
        <taxon>Arachnida</taxon>
        <taxon>Acari</taxon>
        <taxon>Acariformes</taxon>
        <taxon>Trombidiformes</taxon>
        <taxon>Prostigmata</taxon>
        <taxon>Anystina</taxon>
        <taxon>Parasitengona</taxon>
        <taxon>Trombiculoidea</taxon>
        <taxon>Trombiculidae</taxon>
        <taxon>Leptotrombidium</taxon>
    </lineage>
</organism>
<evidence type="ECO:0000313" key="11">
    <source>
        <dbReference type="EMBL" id="RWS25849.1"/>
    </source>
</evidence>
<dbReference type="Pfam" id="PF00071">
    <property type="entry name" value="Ras"/>
    <property type="match status" value="1"/>
</dbReference>
<evidence type="ECO:0000256" key="1">
    <source>
        <dbReference type="ARBA" id="ARBA00004193"/>
    </source>
</evidence>
<dbReference type="GO" id="GO:0003924">
    <property type="term" value="F:GTPase activity"/>
    <property type="evidence" value="ECO:0007669"/>
    <property type="project" value="InterPro"/>
</dbReference>
<dbReference type="SMART" id="SM00173">
    <property type="entry name" value="RAS"/>
    <property type="match status" value="1"/>
</dbReference>
<dbReference type="PRINTS" id="PR00449">
    <property type="entry name" value="RASTRNSFRMNG"/>
</dbReference>
<dbReference type="VEuPathDB" id="VectorBase:LDEU006191"/>